<evidence type="ECO:0000256" key="2">
    <source>
        <dbReference type="ARBA" id="ARBA00023125"/>
    </source>
</evidence>
<feature type="region of interest" description="Disordered" evidence="4">
    <location>
        <begin position="154"/>
        <end position="176"/>
    </location>
</feature>
<dbReference type="Pfam" id="PF03472">
    <property type="entry name" value="Autoind_bind"/>
    <property type="match status" value="1"/>
</dbReference>
<keyword evidence="3" id="KW-0804">Transcription</keyword>
<dbReference type="InterPro" id="IPR005143">
    <property type="entry name" value="TF_LuxR_autoind-bd_dom"/>
</dbReference>
<dbReference type="Proteomes" id="UP001302573">
    <property type="component" value="Unassembled WGS sequence"/>
</dbReference>
<reference evidence="6 7" key="1">
    <citation type="submission" date="2023-12" db="EMBL/GenBank/DDBJ databases">
        <title>Pseudomonas machongensis sp. nov., isolated from wilted pepper plants (Capsicum annuum).</title>
        <authorList>
            <person name="Qiu M."/>
            <person name="Li Y."/>
            <person name="Liu Q."/>
            <person name="Zhang X."/>
            <person name="Huang Y."/>
            <person name="Guo R."/>
            <person name="Hu M."/>
            <person name="Zhou J."/>
            <person name="Zhou X."/>
        </authorList>
    </citation>
    <scope>NUCLEOTIDE SEQUENCE [LARGE SCALE GENOMIC DNA]</scope>
    <source>
        <strain evidence="6 7">MH2</strain>
    </source>
</reference>
<protein>
    <submittedName>
        <fullName evidence="6">Autoinducer binding domain-containing protein</fullName>
    </submittedName>
</protein>
<dbReference type="SUPFAM" id="SSF75516">
    <property type="entry name" value="Pheromone-binding domain of LuxR-like quorum-sensing transcription factors"/>
    <property type="match status" value="1"/>
</dbReference>
<evidence type="ECO:0000256" key="1">
    <source>
        <dbReference type="ARBA" id="ARBA00023015"/>
    </source>
</evidence>
<keyword evidence="2" id="KW-0238">DNA-binding</keyword>
<evidence type="ECO:0000256" key="4">
    <source>
        <dbReference type="SAM" id="MobiDB-lite"/>
    </source>
</evidence>
<evidence type="ECO:0000313" key="6">
    <source>
        <dbReference type="EMBL" id="MEA5673494.1"/>
    </source>
</evidence>
<accession>A0ABU5VJD5</accession>
<keyword evidence="1" id="KW-0805">Transcription regulation</keyword>
<feature type="domain" description="Transcription factor LuxR-like autoinducer-binding" evidence="5">
    <location>
        <begin position="66"/>
        <end position="148"/>
    </location>
</feature>
<comment type="caution">
    <text evidence="6">The sequence shown here is derived from an EMBL/GenBank/DDBJ whole genome shotgun (WGS) entry which is preliminary data.</text>
</comment>
<keyword evidence="7" id="KW-1185">Reference proteome</keyword>
<dbReference type="InterPro" id="IPR036693">
    <property type="entry name" value="TF_LuxR_autoind-bd_dom_sf"/>
</dbReference>
<evidence type="ECO:0000256" key="3">
    <source>
        <dbReference type="ARBA" id="ARBA00023163"/>
    </source>
</evidence>
<evidence type="ECO:0000313" key="7">
    <source>
        <dbReference type="Proteomes" id="UP001302573"/>
    </source>
</evidence>
<sequence length="176" mass="20087">MDRKSVARWQQLQGLTALLDELPRELCRLGFNSYSFAFSVRAHRLHSSNIDPGPITQEALAEVMQPALSHSVNSNSPLLWTASLFADKSRLWDRAQTYGLRHGWVQPQHSIDAHSHLAIFRPYVVVSSAEMYRKAMWVMWLSERLHQAATQLLSKTTDPGNPSHPEMHPCGKYQVR</sequence>
<dbReference type="EMBL" id="JAYFUI010000187">
    <property type="protein sequence ID" value="MEA5673494.1"/>
    <property type="molecule type" value="Genomic_DNA"/>
</dbReference>
<organism evidence="6 7">
    <name type="scientific">Pseudomonas machongensis</name>
    <dbReference type="NCBI Taxonomy" id="3110229"/>
    <lineage>
        <taxon>Bacteria</taxon>
        <taxon>Pseudomonadati</taxon>
        <taxon>Pseudomonadota</taxon>
        <taxon>Gammaproteobacteria</taxon>
        <taxon>Pseudomonadales</taxon>
        <taxon>Pseudomonadaceae</taxon>
        <taxon>Pseudomonas</taxon>
    </lineage>
</organism>
<gene>
    <name evidence="6" type="ORF">VA602_19440</name>
</gene>
<proteinExistence type="predicted"/>
<name>A0ABU5VJD5_9PSED</name>
<dbReference type="RefSeq" id="WP_323454020.1">
    <property type="nucleotide sequence ID" value="NZ_JAYFUI010000187.1"/>
</dbReference>
<dbReference type="Gene3D" id="3.30.450.80">
    <property type="entry name" value="Transcription factor LuxR-like, autoinducer-binding domain"/>
    <property type="match status" value="1"/>
</dbReference>
<evidence type="ECO:0000259" key="5">
    <source>
        <dbReference type="Pfam" id="PF03472"/>
    </source>
</evidence>